<name>A0AAV2AQH1_9ARAC</name>
<dbReference type="AlphaFoldDB" id="A0AAV2AQH1"/>
<evidence type="ECO:0000313" key="3">
    <source>
        <dbReference type="Proteomes" id="UP001497382"/>
    </source>
</evidence>
<comment type="caution">
    <text evidence="2">The sequence shown here is derived from an EMBL/GenBank/DDBJ whole genome shotgun (WGS) entry which is preliminary data.</text>
</comment>
<evidence type="ECO:0008006" key="4">
    <source>
        <dbReference type="Google" id="ProtNLM"/>
    </source>
</evidence>
<organism evidence="2 3">
    <name type="scientific">Larinioides sclopetarius</name>
    <dbReference type="NCBI Taxonomy" id="280406"/>
    <lineage>
        <taxon>Eukaryota</taxon>
        <taxon>Metazoa</taxon>
        <taxon>Ecdysozoa</taxon>
        <taxon>Arthropoda</taxon>
        <taxon>Chelicerata</taxon>
        <taxon>Arachnida</taxon>
        <taxon>Araneae</taxon>
        <taxon>Araneomorphae</taxon>
        <taxon>Entelegynae</taxon>
        <taxon>Araneoidea</taxon>
        <taxon>Araneidae</taxon>
        <taxon>Larinioides</taxon>
    </lineage>
</organism>
<protein>
    <recommendedName>
        <fullName evidence="4">DUF19 domain-containing protein</fullName>
    </recommendedName>
</protein>
<gene>
    <name evidence="2" type="ORF">LARSCL_LOCUS14086</name>
</gene>
<proteinExistence type="predicted"/>
<dbReference type="Proteomes" id="UP001497382">
    <property type="component" value="Unassembled WGS sequence"/>
</dbReference>
<evidence type="ECO:0000313" key="2">
    <source>
        <dbReference type="EMBL" id="CAL1286149.1"/>
    </source>
</evidence>
<feature type="signal peptide" evidence="1">
    <location>
        <begin position="1"/>
        <end position="22"/>
    </location>
</feature>
<reference evidence="2 3" key="1">
    <citation type="submission" date="2024-04" db="EMBL/GenBank/DDBJ databases">
        <authorList>
            <person name="Rising A."/>
            <person name="Reimegard J."/>
            <person name="Sonavane S."/>
            <person name="Akerstrom W."/>
            <person name="Nylinder S."/>
            <person name="Hedman E."/>
            <person name="Kallberg Y."/>
        </authorList>
    </citation>
    <scope>NUCLEOTIDE SEQUENCE [LARGE SCALE GENOMIC DNA]</scope>
</reference>
<keyword evidence="3" id="KW-1185">Reference proteome</keyword>
<sequence length="206" mass="23937">MWILAVTATFILAATSPKLTVAVPCSAEVFQECQMKYLRYLHVINETESATGLDTFCDNLKNDSDCPLQVSEDCKKKFASAYIPFMASAAEMSRWCNRSSSHRQIWFKMGFCTMKHQRQFQKCFKYPLWPKDENLPDCEYYKFQICLHDTILEVCGKGREKLANFITKHMQPHKDYCTGCVSTISNHWIVSLLSFFSLILKLKFLY</sequence>
<dbReference type="EMBL" id="CAXIEN010000199">
    <property type="protein sequence ID" value="CAL1286149.1"/>
    <property type="molecule type" value="Genomic_DNA"/>
</dbReference>
<keyword evidence="1" id="KW-0732">Signal</keyword>
<accession>A0AAV2AQH1</accession>
<feature type="chain" id="PRO_5043584342" description="DUF19 domain-containing protein" evidence="1">
    <location>
        <begin position="23"/>
        <end position="206"/>
    </location>
</feature>
<evidence type="ECO:0000256" key="1">
    <source>
        <dbReference type="SAM" id="SignalP"/>
    </source>
</evidence>